<dbReference type="InterPro" id="IPR016195">
    <property type="entry name" value="Pol/histidinol_Pase-like"/>
</dbReference>
<evidence type="ECO:0000313" key="1">
    <source>
        <dbReference type="EMBL" id="AXE60899.1"/>
    </source>
</evidence>
<reference evidence="1 2" key="1">
    <citation type="submission" date="2018-05" db="EMBL/GenBank/DDBJ databases">
        <title>Annotation of the Mycoplasma phocidae genome.</title>
        <authorList>
            <person name="Brown D.R."/>
            <person name="Kutish G.F."/>
            <person name="Frasca S.Jr."/>
        </authorList>
    </citation>
    <scope>NUCLEOTIDE SEQUENCE [LARGE SCALE GENOMIC DNA]</scope>
    <source>
        <strain evidence="1 2">105</strain>
    </source>
</reference>
<dbReference type="KEGG" id="mpho:DA803_02230"/>
<name>A0A2Z5IQA3_9BACT</name>
<accession>A0A2Z5IQA3</accession>
<dbReference type="AlphaFoldDB" id="A0A2Z5IQA3"/>
<organism evidence="1 2">
    <name type="scientific">[Mycoplasma] phocae</name>
    <dbReference type="NCBI Taxonomy" id="142651"/>
    <lineage>
        <taxon>Bacteria</taxon>
        <taxon>Bacillati</taxon>
        <taxon>Mycoplasmatota</taxon>
        <taxon>Mycoplasmoidales</taxon>
        <taxon>Metamycoplasmataceae</taxon>
        <taxon>Metamycoplasma</taxon>
    </lineage>
</organism>
<evidence type="ECO:0008006" key="3">
    <source>
        <dbReference type="Google" id="ProtNLM"/>
    </source>
</evidence>
<keyword evidence="2" id="KW-1185">Reference proteome</keyword>
<dbReference type="Gene3D" id="3.20.20.140">
    <property type="entry name" value="Metal-dependent hydrolases"/>
    <property type="match status" value="1"/>
</dbReference>
<gene>
    <name evidence="1" type="ORF">DA803_02230</name>
</gene>
<dbReference type="Proteomes" id="UP000252477">
    <property type="component" value="Chromosome"/>
</dbReference>
<proteinExistence type="predicted"/>
<dbReference type="OrthoDB" id="407961at2"/>
<dbReference type="EMBL" id="CP029295">
    <property type="protein sequence ID" value="AXE60899.1"/>
    <property type="molecule type" value="Genomic_DNA"/>
</dbReference>
<dbReference type="SUPFAM" id="SSF89550">
    <property type="entry name" value="PHP domain-like"/>
    <property type="match status" value="1"/>
</dbReference>
<protein>
    <recommendedName>
        <fullName evidence="3">Polymerase/histidinol phosphatase N-terminal domain-containing protein</fullName>
    </recommendedName>
</protein>
<evidence type="ECO:0000313" key="2">
    <source>
        <dbReference type="Proteomes" id="UP000252477"/>
    </source>
</evidence>
<sequence length="217" mass="24888">MNYILIDLHTHSSDSGKTGSNISGESDLEKLEILVKHNVKVACFSDHDKFYLKNYQKRLEIIKKYHLDLVLFPGIEIDLKRIDHRVGQAVFVFNPDDDLVAIQNLFSGPKTRYSYAEIIAKLADFDFMVFPHAGKGKDNMLVDDLGNFQVDALDITDENHANVKKILAKRAIPLVTFSDTHTWKKYPQFSKKQTYVQSEVNFSAIKRAIQENKIIIE</sequence>